<proteinExistence type="predicted"/>
<keyword evidence="2" id="KW-1185">Reference proteome</keyword>
<dbReference type="EMBL" id="CP030032">
    <property type="protein sequence ID" value="AWV89278.1"/>
    <property type="molecule type" value="Genomic_DNA"/>
</dbReference>
<protein>
    <submittedName>
        <fullName evidence="1">Uncharacterized protein</fullName>
    </submittedName>
</protein>
<accession>A0A2Z4FKP1</accession>
<evidence type="ECO:0000313" key="1">
    <source>
        <dbReference type="EMBL" id="AWV89278.1"/>
    </source>
</evidence>
<name>A0A2Z4FKP1_9DELT</name>
<evidence type="ECO:0000313" key="2">
    <source>
        <dbReference type="Proteomes" id="UP000249799"/>
    </source>
</evidence>
<organism evidence="1 2">
    <name type="scientific">Bradymonas sediminis</name>
    <dbReference type="NCBI Taxonomy" id="1548548"/>
    <lineage>
        <taxon>Bacteria</taxon>
        <taxon>Deltaproteobacteria</taxon>
        <taxon>Bradymonadales</taxon>
        <taxon>Bradymonadaceae</taxon>
        <taxon>Bradymonas</taxon>
    </lineage>
</organism>
<dbReference type="RefSeq" id="WP_111333648.1">
    <property type="nucleotide sequence ID" value="NZ_CP030032.1"/>
</dbReference>
<dbReference type="OrthoDB" id="5470789at2"/>
<gene>
    <name evidence="1" type="ORF">DN745_07985</name>
</gene>
<reference evidence="1 2" key="1">
    <citation type="submission" date="2018-06" db="EMBL/GenBank/DDBJ databases">
        <title>Lujinxingia sediminis gen. nov. sp. nov., a new facultative anaerobic member of the class Deltaproteobacteria, and proposal of Lujinxingaceae fam. nov.</title>
        <authorList>
            <person name="Guo L.-Y."/>
            <person name="Li C.-M."/>
            <person name="Wang S."/>
            <person name="Du Z.-J."/>
        </authorList>
    </citation>
    <scope>NUCLEOTIDE SEQUENCE [LARGE SCALE GENOMIC DNA]</scope>
    <source>
        <strain evidence="1 2">FA350</strain>
    </source>
</reference>
<dbReference type="AlphaFoldDB" id="A0A2Z4FKP1"/>
<sequence>MDLIDLINSRSFLGSELLMWLWFKAECFDGVFDMQSGDRVELSFDDQLTLEAYMAETERNSFRGGAPAFSPEAKTALREGKRVQSAKLCVIKEGREWAFRVKAETLGLSGVKIPSLLSKEENEQFYERMYLLDELEEILDALYREFLEIRLSTAWQEVMLPAMQAWIKSDELMTPTSYPDADSLKAPLISAKAGAASKPAAEPAEAAPAE</sequence>
<dbReference type="KEGG" id="bsed:DN745_07985"/>
<dbReference type="Proteomes" id="UP000249799">
    <property type="component" value="Chromosome"/>
</dbReference>